<organism evidence="3 4">
    <name type="scientific">Trifolium subterraneum</name>
    <name type="common">Subterranean clover</name>
    <dbReference type="NCBI Taxonomy" id="3900"/>
    <lineage>
        <taxon>Eukaryota</taxon>
        <taxon>Viridiplantae</taxon>
        <taxon>Streptophyta</taxon>
        <taxon>Embryophyta</taxon>
        <taxon>Tracheophyta</taxon>
        <taxon>Spermatophyta</taxon>
        <taxon>Magnoliopsida</taxon>
        <taxon>eudicotyledons</taxon>
        <taxon>Gunneridae</taxon>
        <taxon>Pentapetalae</taxon>
        <taxon>rosids</taxon>
        <taxon>fabids</taxon>
        <taxon>Fabales</taxon>
        <taxon>Fabaceae</taxon>
        <taxon>Papilionoideae</taxon>
        <taxon>50 kb inversion clade</taxon>
        <taxon>NPAAA clade</taxon>
        <taxon>Hologalegina</taxon>
        <taxon>IRL clade</taxon>
        <taxon>Trifolieae</taxon>
        <taxon>Trifolium</taxon>
    </lineage>
</organism>
<dbReference type="Proteomes" id="UP000242715">
    <property type="component" value="Unassembled WGS sequence"/>
</dbReference>
<evidence type="ECO:0000313" key="4">
    <source>
        <dbReference type="Proteomes" id="UP000242715"/>
    </source>
</evidence>
<evidence type="ECO:0000313" key="3">
    <source>
        <dbReference type="EMBL" id="GAU39757.1"/>
    </source>
</evidence>
<evidence type="ECO:0000256" key="2">
    <source>
        <dbReference type="SAM" id="MobiDB-lite"/>
    </source>
</evidence>
<feature type="region of interest" description="Disordered" evidence="2">
    <location>
        <begin position="520"/>
        <end position="552"/>
    </location>
</feature>
<protein>
    <submittedName>
        <fullName evidence="3">Uncharacterized protein</fullName>
    </submittedName>
</protein>
<proteinExistence type="predicted"/>
<reference evidence="4" key="1">
    <citation type="journal article" date="2017" name="Front. Plant Sci.">
        <title>Climate Clever Clovers: New Paradigm to Reduce the Environmental Footprint of Ruminants by Breeding Low Methanogenic Forages Utilizing Haplotype Variation.</title>
        <authorList>
            <person name="Kaur P."/>
            <person name="Appels R."/>
            <person name="Bayer P.E."/>
            <person name="Keeble-Gagnere G."/>
            <person name="Wang J."/>
            <person name="Hirakawa H."/>
            <person name="Shirasawa K."/>
            <person name="Vercoe P."/>
            <person name="Stefanova K."/>
            <person name="Durmic Z."/>
            <person name="Nichols P."/>
            <person name="Revell C."/>
            <person name="Isobe S.N."/>
            <person name="Edwards D."/>
            <person name="Erskine W."/>
        </authorList>
    </citation>
    <scope>NUCLEOTIDE SEQUENCE [LARGE SCALE GENOMIC DNA]</scope>
    <source>
        <strain evidence="4">cv. Daliak</strain>
    </source>
</reference>
<keyword evidence="4" id="KW-1185">Reference proteome</keyword>
<dbReference type="PANTHER" id="PTHR31099">
    <property type="entry name" value="OS06G0165300 PROTEIN"/>
    <property type="match status" value="1"/>
</dbReference>
<feature type="compositionally biased region" description="Low complexity" evidence="2">
    <location>
        <begin position="528"/>
        <end position="547"/>
    </location>
</feature>
<dbReference type="OrthoDB" id="1733729at2759"/>
<dbReference type="PANTHER" id="PTHR31099:SF49">
    <property type="entry name" value="MYOSIN HEAVY CHAIN-LIKE PROTEIN"/>
    <property type="match status" value="1"/>
</dbReference>
<sequence length="811" mass="91161">MAVGKRLRSRDEHLMLIIPVLGVTNLRGDVRCSTVMQYWACALGHARKPNRADPSIYHESANLAINFAYRQSVQDSRRDFLGFRRSLRGCDLKGQAASFSADTCKGYWNINQVPSRWVQTTRTFSDRWIFAPFGICDGRVWTVGLSFIAAFGLKQRSRFRWRPKLRAGASTENSPIYREVEGFFEIFLTSQLSNFQASIPGIHDMLPSIHTFRILGGSLGIMADEGVQRKIPVERNINWVADDPRTTPSKFEFEEHFPEDLFTDIEILGHADWEVRIPGANQRICTTFKNGGFPMYQIAFEHMGLRLPFTDLEMAVFNHLEICPSQLHPNSLAFIRAFEIVAATCNWRPPFPCSFIYSHKKYFEIFEESLRGFKDKWYVVRPITSAGWKIILVRGPKVDDEGRVQHRDDGEPIEVDCERFPFCWTKRHYAREAKSFTFKKGALSKEELADLKALDDFVEEFSPSLWEDREGNPICDEEGYQLSSKRFINTKALLRCSTRAEAEDLLREMKSTAATLRKLQADKKRRQAGGASSSAPVASGQSSPSPSIEVTGENRVAEEVVVDQRPPKHPRTQGGGGVIAGPRGLVPGRSAAEFVLPPAMGHDCLLDGQTTVKIPEADQTILESMGPESLKNVVAESSVAVFKLLEVATFLNGRECKFLQERDEARALAKGFGERLTVVEQDLSARDKALEESEAELVKVNKELEDAKREEEKLRGRVAELEEQMSGLSLAEEEEKKLDPAGTYSKSSRAELIAKIYQIGDLQLDVASSSFQNALAQLRVLNPGVELVTEGLDELKEVRDGQIATPPLDEE</sequence>
<accession>A0A2Z6PA62</accession>
<dbReference type="AlphaFoldDB" id="A0A2Z6PA62"/>
<gene>
    <name evidence="3" type="ORF">TSUD_220000</name>
</gene>
<name>A0A2Z6PA62_TRISU</name>
<dbReference type="EMBL" id="DF973777">
    <property type="protein sequence ID" value="GAU39757.1"/>
    <property type="molecule type" value="Genomic_DNA"/>
</dbReference>
<evidence type="ECO:0000256" key="1">
    <source>
        <dbReference type="SAM" id="Coils"/>
    </source>
</evidence>
<keyword evidence="1" id="KW-0175">Coiled coil</keyword>
<feature type="coiled-coil region" evidence="1">
    <location>
        <begin position="690"/>
        <end position="738"/>
    </location>
</feature>